<proteinExistence type="predicted"/>
<dbReference type="Proteomes" id="UP001151760">
    <property type="component" value="Unassembled WGS sequence"/>
</dbReference>
<dbReference type="EMBL" id="BQNB010014604">
    <property type="protein sequence ID" value="GJT30184.1"/>
    <property type="molecule type" value="Genomic_DNA"/>
</dbReference>
<keyword evidence="3" id="KW-1185">Reference proteome</keyword>
<protein>
    <submittedName>
        <fullName evidence="2">Uncharacterized protein</fullName>
    </submittedName>
</protein>
<sequence>MLAIIISWFLVYGMSEAVKDMIEPGAHFILNLMDKGLSVLEWVEVGHNIQGDQECSCQPGRFVLDLGVEIELRRKMRMFEGDAFSHQPRTFHPSLGERSHDMVCKEMCIGCRTLLDGENMPIEASKKHSTGKHHYVIFDDANHPLGHVIGKAEEFSICKIKEHDQRSEVGGIGIDAFRKSGDRPFSGVHTCSFTCNMQDLGKLMQRKNDFIVSNDKGSGNRLVDISSDPNTLVELENK</sequence>
<keyword evidence="1" id="KW-0732">Signal</keyword>
<comment type="caution">
    <text evidence="2">The sequence shown here is derived from an EMBL/GenBank/DDBJ whole genome shotgun (WGS) entry which is preliminary data.</text>
</comment>
<evidence type="ECO:0000313" key="3">
    <source>
        <dbReference type="Proteomes" id="UP001151760"/>
    </source>
</evidence>
<organism evidence="2 3">
    <name type="scientific">Tanacetum coccineum</name>
    <dbReference type="NCBI Taxonomy" id="301880"/>
    <lineage>
        <taxon>Eukaryota</taxon>
        <taxon>Viridiplantae</taxon>
        <taxon>Streptophyta</taxon>
        <taxon>Embryophyta</taxon>
        <taxon>Tracheophyta</taxon>
        <taxon>Spermatophyta</taxon>
        <taxon>Magnoliopsida</taxon>
        <taxon>eudicotyledons</taxon>
        <taxon>Gunneridae</taxon>
        <taxon>Pentapetalae</taxon>
        <taxon>asterids</taxon>
        <taxon>campanulids</taxon>
        <taxon>Asterales</taxon>
        <taxon>Asteraceae</taxon>
        <taxon>Asteroideae</taxon>
        <taxon>Anthemideae</taxon>
        <taxon>Anthemidinae</taxon>
        <taxon>Tanacetum</taxon>
    </lineage>
</organism>
<gene>
    <name evidence="2" type="ORF">Tco_0910459</name>
</gene>
<evidence type="ECO:0000313" key="2">
    <source>
        <dbReference type="EMBL" id="GJT30184.1"/>
    </source>
</evidence>
<evidence type="ECO:0000256" key="1">
    <source>
        <dbReference type="SAM" id="SignalP"/>
    </source>
</evidence>
<reference evidence="2" key="2">
    <citation type="submission" date="2022-01" db="EMBL/GenBank/DDBJ databases">
        <authorList>
            <person name="Yamashiro T."/>
            <person name="Shiraishi A."/>
            <person name="Satake H."/>
            <person name="Nakayama K."/>
        </authorList>
    </citation>
    <scope>NUCLEOTIDE SEQUENCE</scope>
</reference>
<feature type="signal peptide" evidence="1">
    <location>
        <begin position="1"/>
        <end position="17"/>
    </location>
</feature>
<reference evidence="2" key="1">
    <citation type="journal article" date="2022" name="Int. J. Mol. Sci.">
        <title>Draft Genome of Tanacetum Coccineum: Genomic Comparison of Closely Related Tanacetum-Family Plants.</title>
        <authorList>
            <person name="Yamashiro T."/>
            <person name="Shiraishi A."/>
            <person name="Nakayama K."/>
            <person name="Satake H."/>
        </authorList>
    </citation>
    <scope>NUCLEOTIDE SEQUENCE</scope>
</reference>
<feature type="chain" id="PRO_5045827440" evidence="1">
    <location>
        <begin position="18"/>
        <end position="238"/>
    </location>
</feature>
<accession>A0ABQ5CTV6</accession>
<name>A0ABQ5CTV6_9ASTR</name>